<organism evidence="2">
    <name type="scientific">Solibacter usitatus (strain Ellin6076)</name>
    <dbReference type="NCBI Taxonomy" id="234267"/>
    <lineage>
        <taxon>Bacteria</taxon>
        <taxon>Pseudomonadati</taxon>
        <taxon>Acidobacteriota</taxon>
        <taxon>Terriglobia</taxon>
        <taxon>Bryobacterales</taxon>
        <taxon>Solibacteraceae</taxon>
        <taxon>Candidatus Solibacter</taxon>
    </lineage>
</organism>
<dbReference type="GO" id="GO:0035312">
    <property type="term" value="F:5'-3' DNA exonuclease activity"/>
    <property type="evidence" value="ECO:0007669"/>
    <property type="project" value="TreeGrafter"/>
</dbReference>
<evidence type="ECO:0000259" key="1">
    <source>
        <dbReference type="SMART" id="SM00481"/>
    </source>
</evidence>
<dbReference type="AlphaFoldDB" id="Q01NE4"/>
<dbReference type="FunCoup" id="Q01NE4">
    <property type="interactions" value="214"/>
</dbReference>
<reference evidence="2" key="1">
    <citation type="submission" date="2006-10" db="EMBL/GenBank/DDBJ databases">
        <title>Complete sequence of Solibacter usitatus Ellin6076.</title>
        <authorList>
            <consortium name="US DOE Joint Genome Institute"/>
            <person name="Copeland A."/>
            <person name="Lucas S."/>
            <person name="Lapidus A."/>
            <person name="Barry K."/>
            <person name="Detter J.C."/>
            <person name="Glavina del Rio T."/>
            <person name="Hammon N."/>
            <person name="Israni S."/>
            <person name="Dalin E."/>
            <person name="Tice H."/>
            <person name="Pitluck S."/>
            <person name="Thompson L.S."/>
            <person name="Brettin T."/>
            <person name="Bruce D."/>
            <person name="Han C."/>
            <person name="Tapia R."/>
            <person name="Gilna P."/>
            <person name="Schmutz J."/>
            <person name="Larimer F."/>
            <person name="Land M."/>
            <person name="Hauser L."/>
            <person name="Kyrpides N."/>
            <person name="Mikhailova N."/>
            <person name="Janssen P.H."/>
            <person name="Kuske C.R."/>
            <person name="Richardson P."/>
        </authorList>
    </citation>
    <scope>NUCLEOTIDE SEQUENCE</scope>
    <source>
        <strain evidence="2">Ellin6076</strain>
    </source>
</reference>
<dbReference type="PANTHER" id="PTHR42924">
    <property type="entry name" value="EXONUCLEASE"/>
    <property type="match status" value="1"/>
</dbReference>
<dbReference type="OrthoDB" id="9804333at2"/>
<dbReference type="InterPro" id="IPR004013">
    <property type="entry name" value="PHP_dom"/>
</dbReference>
<accession>Q01NE4</accession>
<dbReference type="SUPFAM" id="SSF89550">
    <property type="entry name" value="PHP domain-like"/>
    <property type="match status" value="1"/>
</dbReference>
<dbReference type="Gene3D" id="3.20.20.140">
    <property type="entry name" value="Metal-dependent hydrolases"/>
    <property type="match status" value="1"/>
</dbReference>
<dbReference type="InterPro" id="IPR052018">
    <property type="entry name" value="PHP_domain"/>
</dbReference>
<dbReference type="CDD" id="cd07438">
    <property type="entry name" value="PHP_HisPPase_AMP"/>
    <property type="match status" value="1"/>
</dbReference>
<dbReference type="STRING" id="234267.Acid_7932"/>
<name>Q01NE4_SOLUE</name>
<sequence length="273" mass="29792">MIDLHSHTNESDGTCSPAQLIEEAVRVGVKTLGITDHDTFKGYDQACAHAAPAGVELVCGIELSTKLHGHSVHLLGYFLDGNGLNDFRTWVLDQQAARRDRNIRLVARLQELGFDITLEEAEARGRGMTGRPHFAQILVEKGYVSNLRQAFDDYLDESAKGYVFRREPQFAEGVARIRKAGGIASLAHPVRVKGDIPALMPELAESGLNAIEAYHSDHSPADTELYLSLAKKYDLRVTGGSDFHGAVKPGVTLGRGCNGNLHIPDDLLEKLKA</sequence>
<dbReference type="EMBL" id="CP000473">
    <property type="protein sequence ID" value="ABJ88826.1"/>
    <property type="molecule type" value="Genomic_DNA"/>
</dbReference>
<dbReference type="InterPro" id="IPR016195">
    <property type="entry name" value="Pol/histidinol_Pase-like"/>
</dbReference>
<dbReference type="PANTHER" id="PTHR42924:SF3">
    <property type="entry name" value="POLYMERASE_HISTIDINOL PHOSPHATASE N-TERMINAL DOMAIN-CONTAINING PROTEIN"/>
    <property type="match status" value="1"/>
</dbReference>
<dbReference type="HOGENOM" id="CLU_067347_1_0_0"/>
<dbReference type="eggNOG" id="COG0613">
    <property type="taxonomic scope" value="Bacteria"/>
</dbReference>
<gene>
    <name evidence="2" type="ordered locus">Acid_7932</name>
</gene>
<dbReference type="InParanoid" id="Q01NE4"/>
<dbReference type="Gene3D" id="1.10.150.650">
    <property type="match status" value="1"/>
</dbReference>
<dbReference type="KEGG" id="sus:Acid_7932"/>
<protein>
    <submittedName>
        <fullName evidence="2">PHP C-terminal domain protein</fullName>
    </submittedName>
</protein>
<dbReference type="GO" id="GO:0004534">
    <property type="term" value="F:5'-3' RNA exonuclease activity"/>
    <property type="evidence" value="ECO:0007669"/>
    <property type="project" value="TreeGrafter"/>
</dbReference>
<dbReference type="Pfam" id="PF02811">
    <property type="entry name" value="PHP"/>
    <property type="match status" value="1"/>
</dbReference>
<dbReference type="InterPro" id="IPR003141">
    <property type="entry name" value="Pol/His_phosphatase_N"/>
</dbReference>
<proteinExistence type="predicted"/>
<dbReference type="SMART" id="SM00481">
    <property type="entry name" value="POLIIIAc"/>
    <property type="match status" value="1"/>
</dbReference>
<evidence type="ECO:0000313" key="2">
    <source>
        <dbReference type="EMBL" id="ABJ88826.1"/>
    </source>
</evidence>
<feature type="domain" description="Polymerase/histidinol phosphatase N-terminal" evidence="1">
    <location>
        <begin position="2"/>
        <end position="67"/>
    </location>
</feature>